<evidence type="ECO:0000313" key="2">
    <source>
        <dbReference type="EMBL" id="PKI70459.1"/>
    </source>
</evidence>
<proteinExistence type="predicted"/>
<gene>
    <name evidence="2" type="ORF">CRG98_009148</name>
</gene>
<dbReference type="Proteomes" id="UP000233551">
    <property type="component" value="Unassembled WGS sequence"/>
</dbReference>
<feature type="region of interest" description="Disordered" evidence="1">
    <location>
        <begin position="1"/>
        <end position="27"/>
    </location>
</feature>
<protein>
    <submittedName>
        <fullName evidence="2">Uncharacterized protein</fullName>
    </submittedName>
</protein>
<evidence type="ECO:0000313" key="3">
    <source>
        <dbReference type="Proteomes" id="UP000233551"/>
    </source>
</evidence>
<comment type="caution">
    <text evidence="2">The sequence shown here is derived from an EMBL/GenBank/DDBJ whole genome shotgun (WGS) entry which is preliminary data.</text>
</comment>
<keyword evidence="3" id="KW-1185">Reference proteome</keyword>
<feature type="compositionally biased region" description="Polar residues" evidence="1">
    <location>
        <begin position="1"/>
        <end position="12"/>
    </location>
</feature>
<dbReference type="EMBL" id="PGOL01000444">
    <property type="protein sequence ID" value="PKI70459.1"/>
    <property type="molecule type" value="Genomic_DNA"/>
</dbReference>
<accession>A0A2I0KPT8</accession>
<organism evidence="2 3">
    <name type="scientific">Punica granatum</name>
    <name type="common">Pomegranate</name>
    <dbReference type="NCBI Taxonomy" id="22663"/>
    <lineage>
        <taxon>Eukaryota</taxon>
        <taxon>Viridiplantae</taxon>
        <taxon>Streptophyta</taxon>
        <taxon>Embryophyta</taxon>
        <taxon>Tracheophyta</taxon>
        <taxon>Spermatophyta</taxon>
        <taxon>Magnoliopsida</taxon>
        <taxon>eudicotyledons</taxon>
        <taxon>Gunneridae</taxon>
        <taxon>Pentapetalae</taxon>
        <taxon>rosids</taxon>
        <taxon>malvids</taxon>
        <taxon>Myrtales</taxon>
        <taxon>Lythraceae</taxon>
        <taxon>Punica</taxon>
    </lineage>
</organism>
<reference evidence="2 3" key="1">
    <citation type="submission" date="2017-11" db="EMBL/GenBank/DDBJ databases">
        <title>De-novo sequencing of pomegranate (Punica granatum L.) genome.</title>
        <authorList>
            <person name="Akparov Z."/>
            <person name="Amiraslanov A."/>
            <person name="Hajiyeva S."/>
            <person name="Abbasov M."/>
            <person name="Kaur K."/>
            <person name="Hamwieh A."/>
            <person name="Solovyev V."/>
            <person name="Salamov A."/>
            <person name="Braich B."/>
            <person name="Kosarev P."/>
            <person name="Mahmoud A."/>
            <person name="Hajiyev E."/>
            <person name="Babayeva S."/>
            <person name="Izzatullayeva V."/>
            <person name="Mammadov A."/>
            <person name="Mammadov A."/>
            <person name="Sharifova S."/>
            <person name="Ojaghi J."/>
            <person name="Eynullazada K."/>
            <person name="Bayramov B."/>
            <person name="Abdulazimova A."/>
            <person name="Shahmuradov I."/>
        </authorList>
    </citation>
    <scope>NUCLEOTIDE SEQUENCE [LARGE SCALE GENOMIC DNA]</scope>
    <source>
        <strain evidence="3">cv. AG2017</strain>
        <tissue evidence="2">Leaf</tissue>
    </source>
</reference>
<dbReference type="AlphaFoldDB" id="A0A2I0KPT8"/>
<evidence type="ECO:0000256" key="1">
    <source>
        <dbReference type="SAM" id="MobiDB-lite"/>
    </source>
</evidence>
<sequence length="521" mass="56359">MILDQPSNTAQPSSADSSSSTVGKPSVPSKQFGIVYTIKEQRKRGQSMTAQAAELASGKAQSFLSSKAGFWQPNRGLSPSGTSRLLFCTGVRPLRVRPDYFSAQGSVPFGYVPTTFLLRDPSPSGTSRLFFCSGVRPLPVRPDYISAQGSVPFEYVPTTFLLRGSSPSSTSRLLFSTGVRPLRVRPDYFSAQGSVPFGYVPTTFLLRDPSPSGTSRLHFCTGVRPLPGSVPFGYVPTTFLLRGPSPFEYVPTTFLHRGPSPFGYVPTTFQHRGPSPSGTSRLLFSTGVRPLRVRPDYFSAQGSIPIVYVPTTFSCTMQTAGQNTPHLANSPGNTPRTPQVHWVGAFEPCCLFGMRPMHIANPSGTSRLLFCSGVRPLRVRPDYFSAQGSDPFEYVPTTFLHKGPSPSGTSRLLFSTGVRPLRVRPDYFSAQGSVSTTFSCTMQTAGQNTPHLANSPGNTPRTTQVHWVGAFEPCCSFGMRPVHIANPSGTSRLNNMVQKRLPNELAGCGACCPASSLGRRL</sequence>
<dbReference type="STRING" id="22663.A0A2I0KPT8"/>
<name>A0A2I0KPT8_PUNGR</name>